<dbReference type="InterPro" id="IPR035965">
    <property type="entry name" value="PAS-like_dom_sf"/>
</dbReference>
<dbReference type="InterPro" id="IPR053159">
    <property type="entry name" value="Hybrid_Histidine_Kinase"/>
</dbReference>
<dbReference type="Pfam" id="PF01590">
    <property type="entry name" value="GAF"/>
    <property type="match status" value="1"/>
</dbReference>
<dbReference type="CDD" id="cd00130">
    <property type="entry name" value="PAS"/>
    <property type="match status" value="1"/>
</dbReference>
<dbReference type="InterPro" id="IPR003018">
    <property type="entry name" value="GAF"/>
</dbReference>
<dbReference type="NCBIfam" id="TIGR00229">
    <property type="entry name" value="sensory_box"/>
    <property type="match status" value="1"/>
</dbReference>
<keyword evidence="3" id="KW-0597">Phosphoprotein</keyword>
<dbReference type="InterPro" id="IPR029016">
    <property type="entry name" value="GAF-like_dom_sf"/>
</dbReference>
<dbReference type="SMART" id="SM00388">
    <property type="entry name" value="HisKA"/>
    <property type="match status" value="1"/>
</dbReference>
<name>A0ABZ3DWZ9_9BURK</name>
<gene>
    <name evidence="8" type="ORF">OHZ10_36370</name>
</gene>
<dbReference type="Gene3D" id="3.30.450.40">
    <property type="match status" value="1"/>
</dbReference>
<evidence type="ECO:0000259" key="4">
    <source>
        <dbReference type="PROSITE" id="PS50011"/>
    </source>
</evidence>
<dbReference type="Pfam" id="PF00512">
    <property type="entry name" value="HisKA"/>
    <property type="match status" value="1"/>
</dbReference>
<protein>
    <recommendedName>
        <fullName evidence="2">histidine kinase</fullName>
        <ecNumber evidence="2">2.7.13.3</ecNumber>
    </recommendedName>
</protein>
<evidence type="ECO:0000256" key="3">
    <source>
        <dbReference type="ARBA" id="ARBA00022553"/>
    </source>
</evidence>
<dbReference type="PRINTS" id="PR00344">
    <property type="entry name" value="BCTRLSENSOR"/>
</dbReference>
<sequence length="1832" mass="199518">MNALFSFGAAAGADFQLVWQDGDRMVGRGRRPGPDGKPEAVLAVCLATGHPLLSSVARLEHEYGLKDVLDGNWAVRPIALVREHGRTVLILEDPGGEPLAGLLGRPMETGRFLDLALGIAVALDRLHQRGMVHRDLKPAHIVVSDTPTEVRLTGFGIALRQSRERLAFAPPDEIAGTPAYMAPEQTGRMNRPIDARSDLYSVGVTLYQMLTGVLPFAADDPTDLLHSHLARRPVPPAARVQSIPPVLSAIVVKLLAKTAEERYQTAAALEADLRRAWAEWQRHGRIHSFTLGEFDLPDRPLIPARLYGREHEVDTLRTAFDRVASRGMPELVLVSGYAGIGKTSVVLALRGALASSNVRYASGKFDQYKRDIPYATLAQAFQALIRPLLAKSNAELAPWRAALAQAVGSHGGLLVPLIPELGLILGHQAPVPDLPPREAQHGFQSVFRRLLGVFAQPAHPLILFLDDLQWLDAATLALLEHLTTQPDVRYVLFIGAYRSNAVDSDAPLLPRLSAIREAGGRIVDVVLGPLERKDAGRLVADVLHASPADTEPLARLVHEKTAGNPFFTVQFLAALAEDGLLVRGTEWSWNLEEIRAQGFTDNVADLMLAKLRRLPAATRDALKQLACLGNDVALATLVMVQGSSDAELDAGLGPAIRAGLVMRVGGSYRFLHDRIQEAAYALIPRDARPATHLAIGRRLAAGTAPGALADCVFEIAGQLNRGAALMTAPDERRHAAELNILAARRAKASTAFASALTYLVAAAAFVEDDAWQTRPDFVFALEFQRAECEFLTGASSDADVRLADLAHRASALPNLAAVTRLRLEIFLALGQRERAVEVGLDYLHRAGVRCSAHPDSDEVLLEYAHLWQQLGDRPIEALQDLPLMTDAVTRGTMDVLSALMLPAWYTDVRLGSLIIARMANISLQFGNIDGSCLAYAWLGMILGPHYGDYQAAFRFGQVGRNLVEQRGMDYFKARVYQAFGGHVMQWTQPIRSARGLIRSAFDVASALGDLTYASFARNNLITQLLACGDPLVEVQKEADAAIGFARRANFNLGIDRVTPQLQLAKMLRGLTPVFGSFDDAMFHEAQFERYLLNGSASALATCWYWVRKLQARFLAGDHASAIAAANRAEQLLWTSPSFFEQAEYHFYAALALAASCDKSGGPERAAHEAALAAHHRQLLVWVGFCAENFDARATLVGAEIARLAGREREAMDDYEQAIRSARDNDFVHIQALANELAGRFYAARGFDKIARVYLQDARRGYLRWGADGKVRQLDALYPYVRGDERTPGPTTTIGAPVEHLDLATVISVSQAVSGEIVLDKLLDTLMRTAIAQAGAERGVLILPETDGQRVVAEATTQGDTITVHLRDESVSDAALPTSILHHVVRTRENVILDDASAPGPFAADAYLQRHQARSVLCLPLIAQATLTGVLYLENNLAPHVFVPARTAVLKMLASQAASAIEISSLYRDLAEREAKIQRLVEANIIGICIGRLDGEILEANDAFLRMLGYDRSDLAAAPLRWTDLTPPDWLARDAALIERLRAGDTLPPFEKEFYRKDGSRVPVLIGCATYQEDRNDCVGFVLDLTERKRAEEALQQMQGELAHVMRVTTLNALTASIAHEVNQPLAAIVTNANAALRWIAREPPNLPEVRESLRRISEDGHRAGAVIGGMRALLKKTAGAAVQVDVNALIADTIGLVRGELGRHRIELRMDLMDGLPEISGDRVQLQQVLLNLLMNGIQAMKEVDERPRALLICTGLHLSGAVLVAVEDAGVGLAPEHREQVFETFFTTKADGLGMGLAICRSIVESHGGQMWASPNVGPGAVFQFTLPLGR</sequence>
<dbReference type="InterPro" id="IPR000719">
    <property type="entry name" value="Prot_kinase_dom"/>
</dbReference>
<dbReference type="CDD" id="cd00082">
    <property type="entry name" value="HisKA"/>
    <property type="match status" value="1"/>
</dbReference>
<dbReference type="Gene3D" id="1.10.287.130">
    <property type="match status" value="1"/>
</dbReference>
<dbReference type="Proteomes" id="UP001448498">
    <property type="component" value="Chromosome 2"/>
</dbReference>
<dbReference type="SMART" id="SM00387">
    <property type="entry name" value="HATPase_c"/>
    <property type="match status" value="1"/>
</dbReference>
<dbReference type="PROSITE" id="PS50112">
    <property type="entry name" value="PAS"/>
    <property type="match status" value="1"/>
</dbReference>
<dbReference type="Gene3D" id="1.10.510.10">
    <property type="entry name" value="Transferase(Phosphotransferase) domain 1"/>
    <property type="match status" value="1"/>
</dbReference>
<dbReference type="Pfam" id="PF13426">
    <property type="entry name" value="PAS_9"/>
    <property type="match status" value="1"/>
</dbReference>
<dbReference type="InterPro" id="IPR027417">
    <property type="entry name" value="P-loop_NTPase"/>
</dbReference>
<dbReference type="SUPFAM" id="SSF56112">
    <property type="entry name" value="Protein kinase-like (PK-like)"/>
    <property type="match status" value="1"/>
</dbReference>
<dbReference type="Gene3D" id="3.30.450.20">
    <property type="entry name" value="PAS domain"/>
    <property type="match status" value="1"/>
</dbReference>
<dbReference type="RefSeq" id="WP_342706113.1">
    <property type="nucleotide sequence ID" value="NZ_CP109823.1"/>
</dbReference>
<dbReference type="InterPro" id="IPR005467">
    <property type="entry name" value="His_kinase_dom"/>
</dbReference>
<dbReference type="PANTHER" id="PTHR43642:SF1">
    <property type="entry name" value="HYBRID SIGNAL TRANSDUCTION HISTIDINE KINASE G"/>
    <property type="match status" value="1"/>
</dbReference>
<dbReference type="PROSITE" id="PS50109">
    <property type="entry name" value="HIS_KIN"/>
    <property type="match status" value="1"/>
</dbReference>
<dbReference type="SUPFAM" id="SSF55781">
    <property type="entry name" value="GAF domain-like"/>
    <property type="match status" value="1"/>
</dbReference>
<evidence type="ECO:0000313" key="8">
    <source>
        <dbReference type="EMBL" id="XAE53022.1"/>
    </source>
</evidence>
<feature type="domain" description="PAS" evidence="6">
    <location>
        <begin position="1472"/>
        <end position="1528"/>
    </location>
</feature>
<dbReference type="Pfam" id="PF02518">
    <property type="entry name" value="HATPase_c"/>
    <property type="match status" value="1"/>
</dbReference>
<dbReference type="PANTHER" id="PTHR43642">
    <property type="entry name" value="HYBRID SIGNAL TRANSDUCTION HISTIDINE KINASE G"/>
    <property type="match status" value="1"/>
</dbReference>
<dbReference type="SUPFAM" id="SSF47384">
    <property type="entry name" value="Homodimeric domain of signal transducing histidine kinase"/>
    <property type="match status" value="1"/>
</dbReference>
<dbReference type="InterPro" id="IPR003594">
    <property type="entry name" value="HATPase_dom"/>
</dbReference>
<organism evidence="8 9">
    <name type="scientific">Burkholderia arboris</name>
    <dbReference type="NCBI Taxonomy" id="488730"/>
    <lineage>
        <taxon>Bacteria</taxon>
        <taxon>Pseudomonadati</taxon>
        <taxon>Pseudomonadota</taxon>
        <taxon>Betaproteobacteria</taxon>
        <taxon>Burkholderiales</taxon>
        <taxon>Burkholderiaceae</taxon>
        <taxon>Burkholderia</taxon>
        <taxon>Burkholderia cepacia complex</taxon>
    </lineage>
</organism>
<dbReference type="InterPro" id="IPR011009">
    <property type="entry name" value="Kinase-like_dom_sf"/>
</dbReference>
<evidence type="ECO:0000259" key="6">
    <source>
        <dbReference type="PROSITE" id="PS50112"/>
    </source>
</evidence>
<dbReference type="PROSITE" id="PS50011">
    <property type="entry name" value="PROTEIN_KINASE_DOM"/>
    <property type="match status" value="1"/>
</dbReference>
<dbReference type="CDD" id="cd14014">
    <property type="entry name" value="STKc_PknB_like"/>
    <property type="match status" value="1"/>
</dbReference>
<dbReference type="EC" id="2.7.13.3" evidence="2"/>
<dbReference type="Pfam" id="PF13191">
    <property type="entry name" value="AAA_16"/>
    <property type="match status" value="1"/>
</dbReference>
<dbReference type="SUPFAM" id="SSF55785">
    <property type="entry name" value="PYP-like sensor domain (PAS domain)"/>
    <property type="match status" value="1"/>
</dbReference>
<evidence type="ECO:0000259" key="5">
    <source>
        <dbReference type="PROSITE" id="PS50109"/>
    </source>
</evidence>
<dbReference type="EMBL" id="CP109823">
    <property type="protein sequence ID" value="XAE53022.1"/>
    <property type="molecule type" value="Genomic_DNA"/>
</dbReference>
<dbReference type="Pfam" id="PF00069">
    <property type="entry name" value="Pkinase"/>
    <property type="match status" value="1"/>
</dbReference>
<feature type="domain" description="PAC" evidence="7">
    <location>
        <begin position="1547"/>
        <end position="1596"/>
    </location>
</feature>
<dbReference type="InterPro" id="IPR036890">
    <property type="entry name" value="HATPase_C_sf"/>
</dbReference>
<keyword evidence="9" id="KW-1185">Reference proteome</keyword>
<dbReference type="SUPFAM" id="SSF52540">
    <property type="entry name" value="P-loop containing nucleoside triphosphate hydrolases"/>
    <property type="match status" value="1"/>
</dbReference>
<reference evidence="8 9" key="1">
    <citation type="submission" date="2022-10" db="EMBL/GenBank/DDBJ databases">
        <title>Genomic of Burkholderia cepacia PN-1.</title>
        <authorList>
            <person name="Yang Y."/>
            <person name="Guan H."/>
            <person name="Huang J."/>
        </authorList>
    </citation>
    <scope>NUCLEOTIDE SEQUENCE [LARGE SCALE GENOMIC DNA]</scope>
    <source>
        <strain evidence="8 9">PN-1</strain>
    </source>
</reference>
<comment type="catalytic activity">
    <reaction evidence="1">
        <text>ATP + protein L-histidine = ADP + protein N-phospho-L-histidine.</text>
        <dbReference type="EC" id="2.7.13.3"/>
    </reaction>
</comment>
<dbReference type="InterPro" id="IPR041664">
    <property type="entry name" value="AAA_16"/>
</dbReference>
<dbReference type="SMART" id="SM00065">
    <property type="entry name" value="GAF"/>
    <property type="match status" value="1"/>
</dbReference>
<evidence type="ECO:0000256" key="2">
    <source>
        <dbReference type="ARBA" id="ARBA00012438"/>
    </source>
</evidence>
<evidence type="ECO:0000259" key="7">
    <source>
        <dbReference type="PROSITE" id="PS50113"/>
    </source>
</evidence>
<dbReference type="InterPro" id="IPR000014">
    <property type="entry name" value="PAS"/>
</dbReference>
<evidence type="ECO:0000313" key="9">
    <source>
        <dbReference type="Proteomes" id="UP001448498"/>
    </source>
</evidence>
<dbReference type="InterPro" id="IPR003661">
    <property type="entry name" value="HisK_dim/P_dom"/>
</dbReference>
<proteinExistence type="predicted"/>
<dbReference type="SUPFAM" id="SSF55874">
    <property type="entry name" value="ATPase domain of HSP90 chaperone/DNA topoisomerase II/histidine kinase"/>
    <property type="match status" value="1"/>
</dbReference>
<evidence type="ECO:0000256" key="1">
    <source>
        <dbReference type="ARBA" id="ARBA00000085"/>
    </source>
</evidence>
<dbReference type="InterPro" id="IPR000700">
    <property type="entry name" value="PAS-assoc_C"/>
</dbReference>
<dbReference type="SMART" id="SM00091">
    <property type="entry name" value="PAS"/>
    <property type="match status" value="1"/>
</dbReference>
<dbReference type="InterPro" id="IPR004358">
    <property type="entry name" value="Sig_transdc_His_kin-like_C"/>
</dbReference>
<accession>A0ABZ3DWZ9</accession>
<dbReference type="PROSITE" id="PS50113">
    <property type="entry name" value="PAC"/>
    <property type="match status" value="1"/>
</dbReference>
<dbReference type="InterPro" id="IPR036097">
    <property type="entry name" value="HisK_dim/P_sf"/>
</dbReference>
<dbReference type="SMART" id="SM00220">
    <property type="entry name" value="S_TKc"/>
    <property type="match status" value="1"/>
</dbReference>
<feature type="domain" description="Protein kinase" evidence="4">
    <location>
        <begin position="15"/>
        <end position="290"/>
    </location>
</feature>
<feature type="domain" description="Histidine kinase" evidence="5">
    <location>
        <begin position="1616"/>
        <end position="1832"/>
    </location>
</feature>
<dbReference type="Gene3D" id="3.40.50.300">
    <property type="entry name" value="P-loop containing nucleotide triphosphate hydrolases"/>
    <property type="match status" value="1"/>
</dbReference>
<dbReference type="Gene3D" id="3.30.565.10">
    <property type="entry name" value="Histidine kinase-like ATPase, C-terminal domain"/>
    <property type="match status" value="1"/>
</dbReference>